<keyword evidence="3" id="KW-1185">Reference proteome</keyword>
<keyword evidence="1" id="KW-0175">Coiled coil</keyword>
<feature type="coiled-coil region" evidence="1">
    <location>
        <begin position="23"/>
        <end position="63"/>
    </location>
</feature>
<name>A0A7J9IV60_9ROSI</name>
<sequence length="78" mass="8847">MTSLAEVDHKIKSNPEMLGLKDITDIEAKVQNIMNKLAKAREMLEDQAEVKRLKEGIEKEESKKIEAGWDAEEATSYV</sequence>
<feature type="non-terminal residue" evidence="2">
    <location>
        <position position="78"/>
    </location>
</feature>
<evidence type="ECO:0000313" key="3">
    <source>
        <dbReference type="Proteomes" id="UP000593575"/>
    </source>
</evidence>
<accession>A0A7J9IV60</accession>
<dbReference type="AlphaFoldDB" id="A0A7J9IV60"/>
<protein>
    <submittedName>
        <fullName evidence="2">Uncharacterized protein</fullName>
    </submittedName>
</protein>
<evidence type="ECO:0000256" key="1">
    <source>
        <dbReference type="SAM" id="Coils"/>
    </source>
</evidence>
<reference evidence="2 3" key="1">
    <citation type="journal article" date="2019" name="Genome Biol. Evol.">
        <title>Insights into the evolution of the New World diploid cottons (Gossypium, subgenus Houzingenia) based on genome sequencing.</title>
        <authorList>
            <person name="Grover C.E."/>
            <person name="Arick M.A. 2nd"/>
            <person name="Thrash A."/>
            <person name="Conover J.L."/>
            <person name="Sanders W.S."/>
            <person name="Peterson D.G."/>
            <person name="Frelichowski J.E."/>
            <person name="Scheffler J.A."/>
            <person name="Scheffler B.E."/>
            <person name="Wendel J.F."/>
        </authorList>
    </citation>
    <scope>NUCLEOTIDE SEQUENCE [LARGE SCALE GENOMIC DNA]</scope>
    <source>
        <strain evidence="2">6</strain>
        <tissue evidence="2">Leaf</tissue>
    </source>
</reference>
<proteinExistence type="predicted"/>
<dbReference type="Proteomes" id="UP000593575">
    <property type="component" value="Unassembled WGS sequence"/>
</dbReference>
<organism evidence="2 3">
    <name type="scientific">Gossypium armourianum</name>
    <dbReference type="NCBI Taxonomy" id="34283"/>
    <lineage>
        <taxon>Eukaryota</taxon>
        <taxon>Viridiplantae</taxon>
        <taxon>Streptophyta</taxon>
        <taxon>Embryophyta</taxon>
        <taxon>Tracheophyta</taxon>
        <taxon>Spermatophyta</taxon>
        <taxon>Magnoliopsida</taxon>
        <taxon>eudicotyledons</taxon>
        <taxon>Gunneridae</taxon>
        <taxon>Pentapetalae</taxon>
        <taxon>rosids</taxon>
        <taxon>malvids</taxon>
        <taxon>Malvales</taxon>
        <taxon>Malvaceae</taxon>
        <taxon>Malvoideae</taxon>
        <taxon>Gossypium</taxon>
    </lineage>
</organism>
<evidence type="ECO:0000313" key="2">
    <source>
        <dbReference type="EMBL" id="MBA0825484.1"/>
    </source>
</evidence>
<gene>
    <name evidence="2" type="ORF">Goarm_022063</name>
</gene>
<comment type="caution">
    <text evidence="2">The sequence shown here is derived from an EMBL/GenBank/DDBJ whole genome shotgun (WGS) entry which is preliminary data.</text>
</comment>
<dbReference type="EMBL" id="JABFAE010000003">
    <property type="protein sequence ID" value="MBA0825484.1"/>
    <property type="molecule type" value="Genomic_DNA"/>
</dbReference>